<evidence type="ECO:0000256" key="8">
    <source>
        <dbReference type="ARBA" id="ARBA00023065"/>
    </source>
</evidence>
<evidence type="ECO:0000313" key="13">
    <source>
        <dbReference type="Proteomes" id="UP001152622"/>
    </source>
</evidence>
<accession>A0A9Q1EVJ4</accession>
<keyword evidence="7 11" id="KW-1133">Transmembrane helix</keyword>
<evidence type="ECO:0000256" key="10">
    <source>
        <dbReference type="ARBA" id="ARBA00023303"/>
    </source>
</evidence>
<keyword evidence="8" id="KW-0406">Ion transport</keyword>
<keyword evidence="4" id="KW-1003">Cell membrane</keyword>
<gene>
    <name evidence="12" type="ORF">SKAU_G00300840</name>
</gene>
<evidence type="ECO:0000256" key="2">
    <source>
        <dbReference type="ARBA" id="ARBA00006513"/>
    </source>
</evidence>
<dbReference type="OrthoDB" id="6429739at2759"/>
<dbReference type="AlphaFoldDB" id="A0A9Q1EVJ4"/>
<feature type="transmembrane region" description="Helical" evidence="11">
    <location>
        <begin position="114"/>
        <end position="133"/>
    </location>
</feature>
<dbReference type="PANTHER" id="PTHR21522:SF35">
    <property type="entry name" value="PROTON CHANNEL OTOP2"/>
    <property type="match status" value="1"/>
</dbReference>
<evidence type="ECO:0000256" key="5">
    <source>
        <dbReference type="ARBA" id="ARBA00022692"/>
    </source>
</evidence>
<name>A0A9Q1EVJ4_SYNKA</name>
<keyword evidence="9 11" id="KW-0472">Membrane</keyword>
<keyword evidence="10" id="KW-0407">Ion channel</keyword>
<evidence type="ECO:0000256" key="3">
    <source>
        <dbReference type="ARBA" id="ARBA00022448"/>
    </source>
</evidence>
<keyword evidence="6" id="KW-0375">Hydrogen ion transport</keyword>
<sequence>MSAGSLAGLVVYRLDKRGHVSEKNPTRVLDVALLLGASLGQMVICHFTAVAVAATGNLFVIEGLHRRPFDEAHAVEATPPACVAVIETKSHAVMAAAPAPQPSLSWQRWALKEICAFLLLGNIILWIMPAFGARPPVRQPDRSGFLQVHHKTAGRKLTFHTHV</sequence>
<evidence type="ECO:0000313" key="12">
    <source>
        <dbReference type="EMBL" id="KAJ8345891.1"/>
    </source>
</evidence>
<comment type="subcellular location">
    <subcellularLocation>
        <location evidence="1">Cell membrane</location>
        <topology evidence="1">Multi-pass membrane protein</topology>
    </subcellularLocation>
</comment>
<evidence type="ECO:0000256" key="4">
    <source>
        <dbReference type="ARBA" id="ARBA00022475"/>
    </source>
</evidence>
<comment type="caution">
    <text evidence="12">The sequence shown here is derived from an EMBL/GenBank/DDBJ whole genome shotgun (WGS) entry which is preliminary data.</text>
</comment>
<dbReference type="EMBL" id="JAINUF010000012">
    <property type="protein sequence ID" value="KAJ8345891.1"/>
    <property type="molecule type" value="Genomic_DNA"/>
</dbReference>
<dbReference type="PANTHER" id="PTHR21522">
    <property type="entry name" value="PROTON CHANNEL OTOP"/>
    <property type="match status" value="1"/>
</dbReference>
<protein>
    <submittedName>
        <fullName evidence="12">Uncharacterized protein</fullName>
    </submittedName>
</protein>
<evidence type="ECO:0000256" key="9">
    <source>
        <dbReference type="ARBA" id="ARBA00023136"/>
    </source>
</evidence>
<proteinExistence type="inferred from homology"/>
<dbReference type="GO" id="GO:0015252">
    <property type="term" value="F:proton channel activity"/>
    <property type="evidence" value="ECO:0007669"/>
    <property type="project" value="InterPro"/>
</dbReference>
<dbReference type="Proteomes" id="UP001152622">
    <property type="component" value="Chromosome 12"/>
</dbReference>
<dbReference type="InterPro" id="IPR004878">
    <property type="entry name" value="Otopetrin"/>
</dbReference>
<keyword evidence="13" id="KW-1185">Reference proteome</keyword>
<evidence type="ECO:0000256" key="1">
    <source>
        <dbReference type="ARBA" id="ARBA00004651"/>
    </source>
</evidence>
<organism evidence="12 13">
    <name type="scientific">Synaphobranchus kaupii</name>
    <name type="common">Kaup's arrowtooth eel</name>
    <dbReference type="NCBI Taxonomy" id="118154"/>
    <lineage>
        <taxon>Eukaryota</taxon>
        <taxon>Metazoa</taxon>
        <taxon>Chordata</taxon>
        <taxon>Craniata</taxon>
        <taxon>Vertebrata</taxon>
        <taxon>Euteleostomi</taxon>
        <taxon>Actinopterygii</taxon>
        <taxon>Neopterygii</taxon>
        <taxon>Teleostei</taxon>
        <taxon>Anguilliformes</taxon>
        <taxon>Synaphobranchidae</taxon>
        <taxon>Synaphobranchus</taxon>
    </lineage>
</organism>
<evidence type="ECO:0000256" key="11">
    <source>
        <dbReference type="SAM" id="Phobius"/>
    </source>
</evidence>
<comment type="similarity">
    <text evidence="2">Belongs to the otopetrin family.</text>
</comment>
<evidence type="ECO:0000256" key="6">
    <source>
        <dbReference type="ARBA" id="ARBA00022781"/>
    </source>
</evidence>
<dbReference type="GO" id="GO:0005886">
    <property type="term" value="C:plasma membrane"/>
    <property type="evidence" value="ECO:0007669"/>
    <property type="project" value="UniProtKB-SubCell"/>
</dbReference>
<keyword evidence="3" id="KW-0813">Transport</keyword>
<evidence type="ECO:0000256" key="7">
    <source>
        <dbReference type="ARBA" id="ARBA00022989"/>
    </source>
</evidence>
<keyword evidence="5 11" id="KW-0812">Transmembrane</keyword>
<feature type="transmembrane region" description="Helical" evidence="11">
    <location>
        <begin position="31"/>
        <end position="60"/>
    </location>
</feature>
<reference evidence="12" key="1">
    <citation type="journal article" date="2023" name="Science">
        <title>Genome structures resolve the early diversification of teleost fishes.</title>
        <authorList>
            <person name="Parey E."/>
            <person name="Louis A."/>
            <person name="Montfort J."/>
            <person name="Bouchez O."/>
            <person name="Roques C."/>
            <person name="Iampietro C."/>
            <person name="Lluch J."/>
            <person name="Castinel A."/>
            <person name="Donnadieu C."/>
            <person name="Desvignes T."/>
            <person name="Floi Bucao C."/>
            <person name="Jouanno E."/>
            <person name="Wen M."/>
            <person name="Mejri S."/>
            <person name="Dirks R."/>
            <person name="Jansen H."/>
            <person name="Henkel C."/>
            <person name="Chen W.J."/>
            <person name="Zahm M."/>
            <person name="Cabau C."/>
            <person name="Klopp C."/>
            <person name="Thompson A.W."/>
            <person name="Robinson-Rechavi M."/>
            <person name="Braasch I."/>
            <person name="Lecointre G."/>
            <person name="Bobe J."/>
            <person name="Postlethwait J.H."/>
            <person name="Berthelot C."/>
            <person name="Roest Crollius H."/>
            <person name="Guiguen Y."/>
        </authorList>
    </citation>
    <scope>NUCLEOTIDE SEQUENCE</scope>
    <source>
        <strain evidence="12">WJC10195</strain>
    </source>
</reference>